<feature type="chain" id="PRO_5020298531" evidence="1">
    <location>
        <begin position="19"/>
        <end position="82"/>
    </location>
</feature>
<dbReference type="AlphaFoldDB" id="A0A4Q9L0A7"/>
<feature type="signal peptide" evidence="1">
    <location>
        <begin position="1"/>
        <end position="18"/>
    </location>
</feature>
<gene>
    <name evidence="2" type="ORF">CWI36_1660p0010</name>
</gene>
<dbReference type="EMBL" id="PITI01001660">
    <property type="protein sequence ID" value="TBU00375.1"/>
    <property type="molecule type" value="Genomic_DNA"/>
</dbReference>
<reference evidence="2 3" key="1">
    <citation type="submission" date="2017-12" db="EMBL/GenBank/DDBJ databases">
        <authorList>
            <person name="Pombert J.-F."/>
            <person name="Haag K.L."/>
            <person name="Ebert D."/>
        </authorList>
    </citation>
    <scope>NUCLEOTIDE SEQUENCE [LARGE SCALE GENOMIC DNA]</scope>
    <source>
        <strain evidence="2">BE-OM-2</strain>
    </source>
</reference>
<evidence type="ECO:0000313" key="2">
    <source>
        <dbReference type="EMBL" id="TBU00375.1"/>
    </source>
</evidence>
<sequence length="82" mass="9703">MIFLRMSFLYFVVRTTNISPITSSSSFDTCYKQQCGIMVDDMLFRVNKPSVPRDHRDNYCNEIKDKSEIGRKEKEICNKRQV</sequence>
<proteinExistence type="predicted"/>
<organism evidence="2 3">
    <name type="scientific">Hamiltosporidium magnivora</name>
    <dbReference type="NCBI Taxonomy" id="148818"/>
    <lineage>
        <taxon>Eukaryota</taxon>
        <taxon>Fungi</taxon>
        <taxon>Fungi incertae sedis</taxon>
        <taxon>Microsporidia</taxon>
        <taxon>Dubosqiidae</taxon>
        <taxon>Hamiltosporidium</taxon>
    </lineage>
</organism>
<evidence type="ECO:0000313" key="3">
    <source>
        <dbReference type="Proteomes" id="UP000291404"/>
    </source>
</evidence>
<name>A0A4Q9L0A7_9MICR</name>
<evidence type="ECO:0000256" key="1">
    <source>
        <dbReference type="SAM" id="SignalP"/>
    </source>
</evidence>
<protein>
    <submittedName>
        <fullName evidence="2">Uncharacterized protein</fullName>
    </submittedName>
</protein>
<accession>A0A4Q9L0A7</accession>
<keyword evidence="3" id="KW-1185">Reference proteome</keyword>
<keyword evidence="1" id="KW-0732">Signal</keyword>
<dbReference type="VEuPathDB" id="MicrosporidiaDB:CWI36_1660p0010"/>
<dbReference type="Proteomes" id="UP000291404">
    <property type="component" value="Unassembled WGS sequence"/>
</dbReference>
<comment type="caution">
    <text evidence="2">The sequence shown here is derived from an EMBL/GenBank/DDBJ whole genome shotgun (WGS) entry which is preliminary data.</text>
</comment>